<proteinExistence type="predicted"/>
<evidence type="ECO:0000259" key="1">
    <source>
        <dbReference type="Pfam" id="PF19328"/>
    </source>
</evidence>
<reference evidence="2" key="1">
    <citation type="submission" date="2022-10" db="EMBL/GenBank/DDBJ databases">
        <title>The complete genomes of actinobacterial strains from the NBC collection.</title>
        <authorList>
            <person name="Joergensen T.S."/>
            <person name="Alvarez Arevalo M."/>
            <person name="Sterndorff E.B."/>
            <person name="Faurdal D."/>
            <person name="Vuksanovic O."/>
            <person name="Mourched A.-S."/>
            <person name="Charusanti P."/>
            <person name="Shaw S."/>
            <person name="Blin K."/>
            <person name="Weber T."/>
        </authorList>
    </citation>
    <scope>NUCLEOTIDE SEQUENCE</scope>
    <source>
        <strain evidence="2">NBC_01482</strain>
    </source>
</reference>
<dbReference type="Proteomes" id="UP001432062">
    <property type="component" value="Chromosome"/>
</dbReference>
<dbReference type="EMBL" id="CP109441">
    <property type="protein sequence ID" value="WUV46604.1"/>
    <property type="molecule type" value="Genomic_DNA"/>
</dbReference>
<dbReference type="RefSeq" id="WP_329410471.1">
    <property type="nucleotide sequence ID" value="NZ_CP109441.1"/>
</dbReference>
<evidence type="ECO:0000313" key="2">
    <source>
        <dbReference type="EMBL" id="WUV46604.1"/>
    </source>
</evidence>
<dbReference type="Gene3D" id="3.40.50.720">
    <property type="entry name" value="NAD(P)-binding Rossmann-like Domain"/>
    <property type="match status" value="1"/>
</dbReference>
<feature type="domain" description="2,4-diaminopentanoate dehydrogenase C-terminal" evidence="1">
    <location>
        <begin position="168"/>
        <end position="373"/>
    </location>
</feature>
<evidence type="ECO:0000313" key="3">
    <source>
        <dbReference type="Proteomes" id="UP001432062"/>
    </source>
</evidence>
<dbReference type="Pfam" id="PF19328">
    <property type="entry name" value="DAP_DH_C"/>
    <property type="match status" value="1"/>
</dbReference>
<dbReference type="SUPFAM" id="SSF51735">
    <property type="entry name" value="NAD(P)-binding Rossmann-fold domains"/>
    <property type="match status" value="1"/>
</dbReference>
<dbReference type="InterPro" id="IPR045760">
    <property type="entry name" value="DAP_DH_C"/>
</dbReference>
<dbReference type="CDD" id="cd24146">
    <property type="entry name" value="nat-AmDH_N_like"/>
    <property type="match status" value="1"/>
</dbReference>
<organism evidence="2 3">
    <name type="scientific">Nocardia vinacea</name>
    <dbReference type="NCBI Taxonomy" id="96468"/>
    <lineage>
        <taxon>Bacteria</taxon>
        <taxon>Bacillati</taxon>
        <taxon>Actinomycetota</taxon>
        <taxon>Actinomycetes</taxon>
        <taxon>Mycobacteriales</taxon>
        <taxon>Nocardiaceae</taxon>
        <taxon>Nocardia</taxon>
    </lineage>
</organism>
<dbReference type="InterPro" id="IPR036291">
    <property type="entry name" value="NAD(P)-bd_dom_sf"/>
</dbReference>
<sequence length="381" mass="41483">MTYPAEDVGGAPRHRPHRIIQWTTGWVGRSALRYILDRPEFEVVGAKCHSPSKEGHDVAELVRRLPIGVLATRDESALLDLDADCVVFTPNDSTQRDPTIPGTLSHENFQTALRILRSGKNVVSSLCPPTHFRHLADPDLFIREIEGACRAGSSSIHFTGVDPGFFTDALAIALSSGVGRVDRIHTWEILDYFAIPYSGGPLTSLFGRRLDELSEADQKRWIMEGWGGVPHLMADAFGQSLETIEVEFDYWLADEPYETPTGRHIDTGTIGAYVFSQHGVIGGRRIFTTTHVNRMGPHTGPGWPTVGHDGGYRIDIEGSTPFQVEIALGNEGGRGSALADAGEVTAARLVNCIVPLIHAMPGYQTFLDLGQITSHLGGPSA</sequence>
<protein>
    <recommendedName>
        <fullName evidence="1">2,4-diaminopentanoate dehydrogenase C-terminal domain-containing protein</fullName>
    </recommendedName>
</protein>
<name>A0ABZ1YTM7_9NOCA</name>
<gene>
    <name evidence="2" type="ORF">OG563_47535</name>
</gene>
<keyword evidence="3" id="KW-1185">Reference proteome</keyword>
<accession>A0ABZ1YTM7</accession>